<evidence type="ECO:0008006" key="4">
    <source>
        <dbReference type="Google" id="ProtNLM"/>
    </source>
</evidence>
<evidence type="ECO:0000313" key="3">
    <source>
        <dbReference type="Proteomes" id="UP000053260"/>
    </source>
</evidence>
<accession>A0A101UXR3</accession>
<name>A0A101UXR3_9ACTN</name>
<dbReference type="Proteomes" id="UP000053260">
    <property type="component" value="Unassembled WGS sequence"/>
</dbReference>
<keyword evidence="3" id="KW-1185">Reference proteome</keyword>
<dbReference type="AlphaFoldDB" id="A0A101UXR3"/>
<evidence type="ECO:0000256" key="1">
    <source>
        <dbReference type="SAM" id="MobiDB-lite"/>
    </source>
</evidence>
<organism evidence="2 3">
    <name type="scientific">Streptomyces dysideae</name>
    <dbReference type="NCBI Taxonomy" id="909626"/>
    <lineage>
        <taxon>Bacteria</taxon>
        <taxon>Bacillati</taxon>
        <taxon>Actinomycetota</taxon>
        <taxon>Actinomycetes</taxon>
        <taxon>Kitasatosporales</taxon>
        <taxon>Streptomycetaceae</taxon>
        <taxon>Streptomyces</taxon>
    </lineage>
</organism>
<proteinExistence type="predicted"/>
<sequence>MDGLHRYRAAIIRKQQSIHVQFFDGSEEDAYIYGVQVNVRHGLPLTLAERKAAAERVIRMRPELSNRALAGITGLSAKTVGSIRQRSVEEESQLNARVGLDGRVRPVNIEEGRRLALELICRDPHASVREIARAAGVSVGTAHNLRTRLNSAETTEADRARDSAPHSGTVRPVDVGAEEPAADDETAPTDAAVTPVLAHRTRRGMARREASPDVSPRLFTRLEGLRRDPSLRMTERGRAVLMWLGRRLTTYGEGARELDNLPPHLVPVIADLALECADEWRRLAEELHNRTRQTSREGSSA</sequence>
<dbReference type="EMBL" id="LMXB01000058">
    <property type="protein sequence ID" value="KUO18766.1"/>
    <property type="molecule type" value="Genomic_DNA"/>
</dbReference>
<gene>
    <name evidence="2" type="ORF">AQJ91_23095</name>
</gene>
<dbReference type="STRING" id="909626.AQJ91_23095"/>
<reference evidence="2 3" key="1">
    <citation type="submission" date="2015-10" db="EMBL/GenBank/DDBJ databases">
        <title>Draft genome sequence of Streptomyces sp. RV15, isolated from a marine sponge.</title>
        <authorList>
            <person name="Ruckert C."/>
            <person name="Abdelmohsen U.R."/>
            <person name="Winkler A."/>
            <person name="Hentschel U."/>
            <person name="Kalinowski J."/>
            <person name="Kampfer P."/>
            <person name="Glaeser S."/>
        </authorList>
    </citation>
    <scope>NUCLEOTIDE SEQUENCE [LARGE SCALE GENOMIC DNA]</scope>
    <source>
        <strain evidence="2 3">RV15</strain>
    </source>
</reference>
<feature type="region of interest" description="Disordered" evidence="1">
    <location>
        <begin position="150"/>
        <end position="174"/>
    </location>
</feature>
<comment type="caution">
    <text evidence="2">The sequence shown here is derived from an EMBL/GenBank/DDBJ whole genome shotgun (WGS) entry which is preliminary data.</text>
</comment>
<evidence type="ECO:0000313" key="2">
    <source>
        <dbReference type="EMBL" id="KUO18766.1"/>
    </source>
</evidence>
<protein>
    <recommendedName>
        <fullName evidence="4">Streptomycin biosynthesis protein</fullName>
    </recommendedName>
</protein>